<feature type="transmembrane region" description="Helical" evidence="6">
    <location>
        <begin position="39"/>
        <end position="62"/>
    </location>
</feature>
<evidence type="ECO:0000256" key="2">
    <source>
        <dbReference type="ARBA" id="ARBA00022475"/>
    </source>
</evidence>
<protein>
    <submittedName>
        <fullName evidence="7">ATP synthase subunit I</fullName>
    </submittedName>
</protein>
<keyword evidence="2" id="KW-1003">Cell membrane</keyword>
<dbReference type="RefSeq" id="WP_268048191.1">
    <property type="nucleotide sequence ID" value="NZ_JAPQES010000001.1"/>
</dbReference>
<feature type="transmembrane region" description="Helical" evidence="6">
    <location>
        <begin position="16"/>
        <end position="33"/>
    </location>
</feature>
<dbReference type="InterPro" id="IPR005598">
    <property type="entry name" value="ATP_synth_I"/>
</dbReference>
<proteinExistence type="predicted"/>
<dbReference type="Pfam" id="PF03899">
    <property type="entry name" value="ATP-synt_I"/>
    <property type="match status" value="1"/>
</dbReference>
<evidence type="ECO:0000313" key="7">
    <source>
        <dbReference type="EMBL" id="MCY6369822.1"/>
    </source>
</evidence>
<evidence type="ECO:0000256" key="3">
    <source>
        <dbReference type="ARBA" id="ARBA00022692"/>
    </source>
</evidence>
<feature type="transmembrane region" description="Helical" evidence="6">
    <location>
        <begin position="100"/>
        <end position="119"/>
    </location>
</feature>
<keyword evidence="8" id="KW-1185">Reference proteome</keyword>
<evidence type="ECO:0000256" key="1">
    <source>
        <dbReference type="ARBA" id="ARBA00004651"/>
    </source>
</evidence>
<evidence type="ECO:0000313" key="8">
    <source>
        <dbReference type="Proteomes" id="UP001079657"/>
    </source>
</evidence>
<keyword evidence="5 6" id="KW-0472">Membrane</keyword>
<name>A0ABT4CLA8_9CLOT</name>
<evidence type="ECO:0000256" key="6">
    <source>
        <dbReference type="SAM" id="Phobius"/>
    </source>
</evidence>
<comment type="subcellular location">
    <subcellularLocation>
        <location evidence="1">Cell membrane</location>
        <topology evidence="1">Multi-pass membrane protein</topology>
    </subcellularLocation>
</comment>
<sequence>MKKDGELHIMLRKITFIDYILGILFIFTMFRIYREYVLVSLLGFILAIINFYINSYAVNYAFTKNNLNNNAVITLSYALRVLIVGIIGAVLFTYNKFNVLAYMLGYNIHLISLIIYGLYSQNNK</sequence>
<reference evidence="7" key="1">
    <citation type="submission" date="2022-12" db="EMBL/GenBank/DDBJ databases">
        <authorList>
            <person name="Wang J."/>
        </authorList>
    </citation>
    <scope>NUCLEOTIDE SEQUENCE</scope>
    <source>
        <strain evidence="7">HY-42-06</strain>
    </source>
</reference>
<comment type="caution">
    <text evidence="7">The sequence shown here is derived from an EMBL/GenBank/DDBJ whole genome shotgun (WGS) entry which is preliminary data.</text>
</comment>
<dbReference type="Proteomes" id="UP001079657">
    <property type="component" value="Unassembled WGS sequence"/>
</dbReference>
<organism evidence="7 8">
    <name type="scientific">Clostridium ganghwense</name>
    <dbReference type="NCBI Taxonomy" id="312089"/>
    <lineage>
        <taxon>Bacteria</taxon>
        <taxon>Bacillati</taxon>
        <taxon>Bacillota</taxon>
        <taxon>Clostridia</taxon>
        <taxon>Eubacteriales</taxon>
        <taxon>Clostridiaceae</taxon>
        <taxon>Clostridium</taxon>
    </lineage>
</organism>
<gene>
    <name evidence="7" type="ORF">OXH55_04190</name>
</gene>
<evidence type="ECO:0000256" key="5">
    <source>
        <dbReference type="ARBA" id="ARBA00023136"/>
    </source>
</evidence>
<keyword evidence="3 6" id="KW-0812">Transmembrane</keyword>
<accession>A0ABT4CLA8</accession>
<keyword evidence="4 6" id="KW-1133">Transmembrane helix</keyword>
<evidence type="ECO:0000256" key="4">
    <source>
        <dbReference type="ARBA" id="ARBA00022989"/>
    </source>
</evidence>
<dbReference type="EMBL" id="JAPQES010000001">
    <property type="protein sequence ID" value="MCY6369822.1"/>
    <property type="molecule type" value="Genomic_DNA"/>
</dbReference>
<feature type="transmembrane region" description="Helical" evidence="6">
    <location>
        <begin position="74"/>
        <end position="94"/>
    </location>
</feature>